<keyword evidence="3" id="KW-1185">Reference proteome</keyword>
<protein>
    <submittedName>
        <fullName evidence="2">Uncharacterized protein</fullName>
    </submittedName>
</protein>
<feature type="region of interest" description="Disordered" evidence="1">
    <location>
        <begin position="116"/>
        <end position="172"/>
    </location>
</feature>
<dbReference type="Proteomes" id="UP000784294">
    <property type="component" value="Unassembled WGS sequence"/>
</dbReference>
<proteinExistence type="predicted"/>
<organism evidence="2 3">
    <name type="scientific">Protopolystoma xenopodis</name>
    <dbReference type="NCBI Taxonomy" id="117903"/>
    <lineage>
        <taxon>Eukaryota</taxon>
        <taxon>Metazoa</taxon>
        <taxon>Spiralia</taxon>
        <taxon>Lophotrochozoa</taxon>
        <taxon>Platyhelminthes</taxon>
        <taxon>Monogenea</taxon>
        <taxon>Polyopisthocotylea</taxon>
        <taxon>Polystomatidea</taxon>
        <taxon>Polystomatidae</taxon>
        <taxon>Protopolystoma</taxon>
    </lineage>
</organism>
<name>A0A3S5B1S2_9PLAT</name>
<feature type="compositionally biased region" description="Acidic residues" evidence="1">
    <location>
        <begin position="131"/>
        <end position="141"/>
    </location>
</feature>
<evidence type="ECO:0000313" key="2">
    <source>
        <dbReference type="EMBL" id="VEL43369.1"/>
    </source>
</evidence>
<dbReference type="AlphaFoldDB" id="A0A3S5B1S2"/>
<reference evidence="2" key="1">
    <citation type="submission" date="2018-11" db="EMBL/GenBank/DDBJ databases">
        <authorList>
            <consortium name="Pathogen Informatics"/>
        </authorList>
    </citation>
    <scope>NUCLEOTIDE SEQUENCE</scope>
</reference>
<dbReference type="OrthoDB" id="365605at2759"/>
<comment type="caution">
    <text evidence="2">The sequence shown here is derived from an EMBL/GenBank/DDBJ whole genome shotgun (WGS) entry which is preliminary data.</text>
</comment>
<feature type="non-terminal residue" evidence="2">
    <location>
        <position position="1"/>
    </location>
</feature>
<gene>
    <name evidence="2" type="ORF">PXEA_LOCUS36809</name>
</gene>
<dbReference type="EMBL" id="CAAALY010280834">
    <property type="protein sequence ID" value="VEL43369.1"/>
    <property type="molecule type" value="Genomic_DNA"/>
</dbReference>
<evidence type="ECO:0000313" key="3">
    <source>
        <dbReference type="Proteomes" id="UP000784294"/>
    </source>
</evidence>
<accession>A0A3S5B1S2</accession>
<sequence>PITTAEVVPLPTTCPRPELSCHCDAGLGFWPAHEAHRSCPLGVTRLTDACNCCYYCARQEGEACSSSLHCEPRVPGRPVESDSSLARSNAQRTLRRTNVVGLLVCYYDPGRGELGVRRRPRLGSSDRTEASADEQSLEADSEAATRGARWRQTRQLVSRPTHPNAMGTCWSE</sequence>
<evidence type="ECO:0000256" key="1">
    <source>
        <dbReference type="SAM" id="MobiDB-lite"/>
    </source>
</evidence>